<evidence type="ECO:0000256" key="10">
    <source>
        <dbReference type="ARBA" id="ARBA00038190"/>
    </source>
</evidence>
<dbReference type="PANTHER" id="PTHR21624">
    <property type="entry name" value="STEROL DESATURASE-RELATED PROTEIN"/>
    <property type="match status" value="1"/>
</dbReference>
<dbReference type="GO" id="GO:0006643">
    <property type="term" value="P:membrane lipid metabolic process"/>
    <property type="evidence" value="ECO:0007669"/>
    <property type="project" value="TreeGrafter"/>
</dbReference>
<evidence type="ECO:0000256" key="14">
    <source>
        <dbReference type="SAM" id="Phobius"/>
    </source>
</evidence>
<feature type="non-terminal residue" evidence="17">
    <location>
        <position position="1"/>
    </location>
</feature>
<dbReference type="GO" id="GO:0005506">
    <property type="term" value="F:iron ion binding"/>
    <property type="evidence" value="ECO:0007669"/>
    <property type="project" value="InterPro"/>
</dbReference>
<sequence length="253" mass="28940">LHPQHAIIHKELNLLYQFWIHTELVNNIGPLEYILNTSSHHRVHHGANRYCLDKNYAGVLIIWDRLFGTFEQERDDIEIVYGLVDQPQFFNPIKHQLFYYGKVLEKARSMSTWSDYVFAFIKGPGWFPGTERLGDSSFVDERPVRDVYNPPVNPLLHIYTLTHFVFVIMGADLLARSLAGMEQWTSLLIICYLIGTMTSIGVLYDKSNFRWLLELARCGVSLLYLDTLVTISTASVATMNYLYTGSAAISVAG</sequence>
<evidence type="ECO:0000256" key="5">
    <source>
        <dbReference type="ARBA" id="ARBA00022989"/>
    </source>
</evidence>
<reference evidence="17" key="1">
    <citation type="journal article" date="2013" name="J. Exp. Mar. Biol. Ecol.">
        <title>An improved method for achieving high-quality RNA for copepod gene transcriptomic studies.</title>
        <authorList>
            <person name="Zhang H."/>
            <person name="Finiguerra M."/>
            <person name="Dam H.G."/>
            <person name="Huang Y."/>
            <person name="Xu D."/>
            <person name="Liu G."/>
            <person name="Lin S."/>
        </authorList>
    </citation>
    <scope>NUCLEOTIDE SEQUENCE</scope>
</reference>
<dbReference type="Pfam" id="PF04116">
    <property type="entry name" value="FA_hydroxylase"/>
    <property type="match status" value="1"/>
</dbReference>
<comment type="similarity">
    <text evidence="10">Belongs to the sterol desaturase family. TMEM195 subfamily.</text>
</comment>
<proteinExistence type="evidence at transcript level"/>
<dbReference type="InterPro" id="IPR006694">
    <property type="entry name" value="Fatty_acid_hydroxylase"/>
</dbReference>
<evidence type="ECO:0000256" key="1">
    <source>
        <dbReference type="ARBA" id="ARBA00001962"/>
    </source>
</evidence>
<evidence type="ECO:0000256" key="9">
    <source>
        <dbReference type="ARBA" id="ARBA00023136"/>
    </source>
</evidence>
<keyword evidence="8" id="KW-0443">Lipid metabolism</keyword>
<dbReference type="InterPro" id="IPR056853">
    <property type="entry name" value="AGMP_C"/>
</dbReference>
<evidence type="ECO:0000256" key="2">
    <source>
        <dbReference type="ARBA" id="ARBA00004477"/>
    </source>
</evidence>
<keyword evidence="4" id="KW-0256">Endoplasmic reticulum</keyword>
<keyword evidence="7" id="KW-0408">Iron</keyword>
<evidence type="ECO:0000256" key="3">
    <source>
        <dbReference type="ARBA" id="ARBA00022692"/>
    </source>
</evidence>
<evidence type="ECO:0000256" key="4">
    <source>
        <dbReference type="ARBA" id="ARBA00022824"/>
    </source>
</evidence>
<name>R4IV84_9MAXI</name>
<dbReference type="InterPro" id="IPR051689">
    <property type="entry name" value="Sterol_desaturase/TMEM195"/>
</dbReference>
<comment type="cofactor">
    <cofactor evidence="1">
        <name>Fe cation</name>
        <dbReference type="ChEBI" id="CHEBI:24875"/>
    </cofactor>
</comment>
<keyword evidence="3 14" id="KW-0812">Transmembrane</keyword>
<dbReference type="GO" id="GO:0008610">
    <property type="term" value="P:lipid biosynthetic process"/>
    <property type="evidence" value="ECO:0007669"/>
    <property type="project" value="InterPro"/>
</dbReference>
<accession>R4IV84</accession>
<evidence type="ECO:0000259" key="16">
    <source>
        <dbReference type="Pfam" id="PF24858"/>
    </source>
</evidence>
<feature type="domain" description="Fatty acid hydroxylase" evidence="15">
    <location>
        <begin position="3"/>
        <end position="69"/>
    </location>
</feature>
<evidence type="ECO:0000256" key="8">
    <source>
        <dbReference type="ARBA" id="ARBA00023098"/>
    </source>
</evidence>
<dbReference type="AlphaFoldDB" id="R4IV84"/>
<feature type="transmembrane region" description="Helical" evidence="14">
    <location>
        <begin position="224"/>
        <end position="243"/>
    </location>
</feature>
<evidence type="ECO:0000313" key="17">
    <source>
        <dbReference type="EMBL" id="AGC79559.1"/>
    </source>
</evidence>
<keyword evidence="5 14" id="KW-1133">Transmembrane helix</keyword>
<dbReference type="PANTHER" id="PTHR21624:SF1">
    <property type="entry name" value="ALKYLGLYCEROL MONOOXYGENASE"/>
    <property type="match status" value="1"/>
</dbReference>
<dbReference type="GO" id="GO:0050479">
    <property type="term" value="F:glyceryl-ether monooxygenase activity"/>
    <property type="evidence" value="ECO:0007669"/>
    <property type="project" value="UniProtKB-EC"/>
</dbReference>
<dbReference type="EMBL" id="JQ946331">
    <property type="protein sequence ID" value="AGC79559.1"/>
    <property type="molecule type" value="mRNA"/>
</dbReference>
<dbReference type="GO" id="GO:0005789">
    <property type="term" value="C:endoplasmic reticulum membrane"/>
    <property type="evidence" value="ECO:0007669"/>
    <property type="project" value="UniProtKB-SubCell"/>
</dbReference>
<dbReference type="Pfam" id="PF24858">
    <property type="entry name" value="AGMP_C"/>
    <property type="match status" value="1"/>
</dbReference>
<evidence type="ECO:0000256" key="12">
    <source>
        <dbReference type="ARBA" id="ARBA00040992"/>
    </source>
</evidence>
<feature type="non-terminal residue" evidence="17">
    <location>
        <position position="253"/>
    </location>
</feature>
<evidence type="ECO:0000256" key="6">
    <source>
        <dbReference type="ARBA" id="ARBA00023002"/>
    </source>
</evidence>
<protein>
    <recommendedName>
        <fullName evidence="12">Alkylglycerol monooxygenase</fullName>
        <ecNumber evidence="11">1.14.16.5</ecNumber>
    </recommendedName>
</protein>
<evidence type="ECO:0000259" key="15">
    <source>
        <dbReference type="Pfam" id="PF04116"/>
    </source>
</evidence>
<feature type="transmembrane region" description="Helical" evidence="14">
    <location>
        <begin position="187"/>
        <end position="204"/>
    </location>
</feature>
<dbReference type="EC" id="1.14.16.5" evidence="11"/>
<feature type="transmembrane region" description="Helical" evidence="14">
    <location>
        <begin position="156"/>
        <end position="175"/>
    </location>
</feature>
<evidence type="ECO:0000256" key="7">
    <source>
        <dbReference type="ARBA" id="ARBA00023004"/>
    </source>
</evidence>
<comment type="subcellular location">
    <subcellularLocation>
        <location evidence="2">Endoplasmic reticulum membrane</location>
        <topology evidence="2">Multi-pass membrane protein</topology>
    </subcellularLocation>
</comment>
<feature type="domain" description="Alkylglycerol monooxygenase C-terminal" evidence="16">
    <location>
        <begin position="156"/>
        <end position="231"/>
    </location>
</feature>
<keyword evidence="9 14" id="KW-0472">Membrane</keyword>
<comment type="catalytic activity">
    <reaction evidence="13">
        <text>1-O-(1,2-saturated-alkyl)-sn-glycerol + (6R)-L-erythro-5,6,7,8-tetrahydrobiopterin + O2 = a 1-(1-hydroxyalkyl)-sn-glycerol + (6R)-L-erythro-6,7-dihydrobiopterin + H2O</text>
        <dbReference type="Rhea" id="RHEA:36255"/>
        <dbReference type="ChEBI" id="CHEBI:15377"/>
        <dbReference type="ChEBI" id="CHEBI:15379"/>
        <dbReference type="ChEBI" id="CHEBI:43120"/>
        <dbReference type="ChEBI" id="CHEBI:59560"/>
        <dbReference type="ChEBI" id="CHEBI:73418"/>
        <dbReference type="ChEBI" id="CHEBI:83957"/>
        <dbReference type="EC" id="1.14.16.5"/>
    </reaction>
</comment>
<evidence type="ECO:0000256" key="11">
    <source>
        <dbReference type="ARBA" id="ARBA00039026"/>
    </source>
</evidence>
<organism evidence="17">
    <name type="scientific">Acartia hudsonica</name>
    <dbReference type="NCBI Taxonomy" id="198241"/>
    <lineage>
        <taxon>Eukaryota</taxon>
        <taxon>Metazoa</taxon>
        <taxon>Ecdysozoa</taxon>
        <taxon>Arthropoda</taxon>
        <taxon>Crustacea</taxon>
        <taxon>Multicrustacea</taxon>
        <taxon>Hexanauplia</taxon>
        <taxon>Copepoda</taxon>
        <taxon>Calanoida</taxon>
        <taxon>Acartiidae</taxon>
        <taxon>Acartia</taxon>
    </lineage>
</organism>
<evidence type="ECO:0000256" key="13">
    <source>
        <dbReference type="ARBA" id="ARBA00047556"/>
    </source>
</evidence>
<keyword evidence="6" id="KW-0560">Oxidoreductase</keyword>